<dbReference type="Gene3D" id="3.20.20.450">
    <property type="entry name" value="EAL domain"/>
    <property type="match status" value="1"/>
</dbReference>
<dbReference type="InterPro" id="IPR029787">
    <property type="entry name" value="Nucleotide_cyclase"/>
</dbReference>
<dbReference type="CDD" id="cd01948">
    <property type="entry name" value="EAL"/>
    <property type="match status" value="1"/>
</dbReference>
<dbReference type="Gene3D" id="3.30.70.270">
    <property type="match status" value="1"/>
</dbReference>
<accession>A0A5P8P0D6</accession>
<dbReference type="Proteomes" id="UP000326944">
    <property type="component" value="Chromosome"/>
</dbReference>
<dbReference type="SUPFAM" id="SSF141868">
    <property type="entry name" value="EAL domain-like"/>
    <property type="match status" value="1"/>
</dbReference>
<dbReference type="InterPro" id="IPR000160">
    <property type="entry name" value="GGDEF_dom"/>
</dbReference>
<dbReference type="OrthoDB" id="9790732at2"/>
<feature type="transmembrane region" description="Helical" evidence="1">
    <location>
        <begin position="249"/>
        <end position="268"/>
    </location>
</feature>
<evidence type="ECO:0000313" key="5">
    <source>
        <dbReference type="Proteomes" id="UP000326944"/>
    </source>
</evidence>
<dbReference type="EMBL" id="CP043617">
    <property type="protein sequence ID" value="QFR49037.1"/>
    <property type="molecule type" value="Genomic_DNA"/>
</dbReference>
<evidence type="ECO:0000259" key="2">
    <source>
        <dbReference type="PROSITE" id="PS50883"/>
    </source>
</evidence>
<dbReference type="RefSeq" id="WP_152306980.1">
    <property type="nucleotide sequence ID" value="NZ_CP043617.1"/>
</dbReference>
<keyword evidence="1" id="KW-1133">Transmembrane helix</keyword>
<feature type="transmembrane region" description="Helical" evidence="1">
    <location>
        <begin position="12"/>
        <end position="34"/>
    </location>
</feature>
<dbReference type="InterPro" id="IPR043128">
    <property type="entry name" value="Rev_trsase/Diguanyl_cyclase"/>
</dbReference>
<sequence>MKTIEKTKKNVFLSSMVFITLLFIIGYVFLTYQFDKVVDEKVKTISVSAKELFNLNIHKYEAKLKNKLNRFVYLDGLSKAIADKDTKAVDKIIQHKYLNEKALNKNINILTFRSFDGITIYRAHKPNFFGDKLSQKRTLITDTGRLQKSLSGFEQGKLELTYRVTKPIFYKNQYVGNVEIGLSPIAFLEDLKTIEDVKLEIIKGNKEQSVQKYFNNKTLLDLKNHKSETVGSLVIIFDIEKLHKPYSNLINTLLVVGLIISLLILFATKKSFDNVFNHFKHQAFTDSTTGLGNRQFLDVSFSEEKINVLILGNIKEFSLINELYGMNTGNIVLKAVADEFRKFGHEYSMKIFRTSSDEFALLKCDEYFSEDDYVDILEELHLRLKLLNIDVEEFDDILQVEMYFGISNGNSNLVEKAQMALKKAREKSLPYIAYTNNIDTKQSSSKTIKMKKILKQAIDNNKVVPFFQEIRNREEKIVKYEALVRIIDLEDDKEKILYPSDFLPIAMNGGLYAYLAKEVLIQSLSFFSQRDEQISINFLPNDFFQPRVMDTLLEILEKFNNPNRIIIEIVEQENVEDFNRLVKVVKKLKKIGVRIAIDDFGSGYANYAHILRLKPDYLKIDGSLVQNILEKEESRILVKSIVHFAQDLNIKTVAEYVENKEIFELLKKYGVDEFQGYYFGKAQNLLQVH</sequence>
<dbReference type="Pfam" id="PF00563">
    <property type="entry name" value="EAL"/>
    <property type="match status" value="1"/>
</dbReference>
<reference evidence="4 5" key="1">
    <citation type="submission" date="2019-09" db="EMBL/GenBank/DDBJ databases">
        <title>Sulfurimonas gotlandica sp. nov., a chemoautotrophic and psychrotolerant epsilonproteobacterium isolated from a pelagic redoxcline, and an emended description of the genus Sulfurimonas.</title>
        <authorList>
            <person name="Wang S."/>
            <person name="Jiang L."/>
            <person name="Shao S."/>
        </authorList>
    </citation>
    <scope>NUCLEOTIDE SEQUENCE [LARGE SCALE GENOMIC DNA]</scope>
    <source>
        <strain evidence="4 5">GYSZ_1</strain>
    </source>
</reference>
<organism evidence="4 5">
    <name type="scientific">Sulfurimonas lithotrophica</name>
    <dbReference type="NCBI Taxonomy" id="2590022"/>
    <lineage>
        <taxon>Bacteria</taxon>
        <taxon>Pseudomonadati</taxon>
        <taxon>Campylobacterota</taxon>
        <taxon>Epsilonproteobacteria</taxon>
        <taxon>Campylobacterales</taxon>
        <taxon>Sulfurimonadaceae</taxon>
        <taxon>Sulfurimonas</taxon>
    </lineage>
</organism>
<dbReference type="AlphaFoldDB" id="A0A5P8P0D6"/>
<evidence type="ECO:0000313" key="4">
    <source>
        <dbReference type="EMBL" id="QFR49037.1"/>
    </source>
</evidence>
<gene>
    <name evidence="4" type="ORF">FJR48_04570</name>
</gene>
<dbReference type="InterPro" id="IPR035919">
    <property type="entry name" value="EAL_sf"/>
</dbReference>
<dbReference type="GO" id="GO:0071111">
    <property type="term" value="F:cyclic-guanylate-specific phosphodiesterase activity"/>
    <property type="evidence" value="ECO:0007669"/>
    <property type="project" value="InterPro"/>
</dbReference>
<dbReference type="SUPFAM" id="SSF55073">
    <property type="entry name" value="Nucleotide cyclase"/>
    <property type="match status" value="1"/>
</dbReference>
<dbReference type="InterPro" id="IPR050706">
    <property type="entry name" value="Cyclic-di-GMP_PDE-like"/>
</dbReference>
<dbReference type="SMART" id="SM00267">
    <property type="entry name" value="GGDEF"/>
    <property type="match status" value="1"/>
</dbReference>
<dbReference type="Pfam" id="PF00990">
    <property type="entry name" value="GGDEF"/>
    <property type="match status" value="1"/>
</dbReference>
<evidence type="ECO:0000259" key="3">
    <source>
        <dbReference type="PROSITE" id="PS50887"/>
    </source>
</evidence>
<dbReference type="PROSITE" id="PS50883">
    <property type="entry name" value="EAL"/>
    <property type="match status" value="1"/>
</dbReference>
<dbReference type="InterPro" id="IPR001633">
    <property type="entry name" value="EAL_dom"/>
</dbReference>
<keyword evidence="5" id="KW-1185">Reference proteome</keyword>
<dbReference type="PROSITE" id="PS50887">
    <property type="entry name" value="GGDEF"/>
    <property type="match status" value="1"/>
</dbReference>
<dbReference type="SMART" id="SM00052">
    <property type="entry name" value="EAL"/>
    <property type="match status" value="1"/>
</dbReference>
<evidence type="ECO:0000256" key="1">
    <source>
        <dbReference type="SAM" id="Phobius"/>
    </source>
</evidence>
<keyword evidence="1" id="KW-0812">Transmembrane</keyword>
<name>A0A5P8P0D6_9BACT</name>
<proteinExistence type="predicted"/>
<dbReference type="PANTHER" id="PTHR33121:SF71">
    <property type="entry name" value="OXYGEN SENSOR PROTEIN DOSP"/>
    <property type="match status" value="1"/>
</dbReference>
<keyword evidence="1" id="KW-0472">Membrane</keyword>
<dbReference type="KEGG" id="sulg:FJR48_04570"/>
<dbReference type="PANTHER" id="PTHR33121">
    <property type="entry name" value="CYCLIC DI-GMP PHOSPHODIESTERASE PDEF"/>
    <property type="match status" value="1"/>
</dbReference>
<protein>
    <submittedName>
        <fullName evidence="4">EAL domain-containing protein</fullName>
    </submittedName>
</protein>
<feature type="domain" description="GGDEF" evidence="3">
    <location>
        <begin position="305"/>
        <end position="437"/>
    </location>
</feature>
<feature type="domain" description="EAL" evidence="2">
    <location>
        <begin position="447"/>
        <end position="689"/>
    </location>
</feature>